<dbReference type="SUPFAM" id="SSF53850">
    <property type="entry name" value="Periplasmic binding protein-like II"/>
    <property type="match status" value="1"/>
</dbReference>
<gene>
    <name evidence="1" type="ORF">ACFQO7_11055</name>
</gene>
<dbReference type="EMBL" id="JBHTAC010000009">
    <property type="protein sequence ID" value="MFC7243012.1"/>
    <property type="molecule type" value="Genomic_DNA"/>
</dbReference>
<organism evidence="1 2">
    <name type="scientific">Catellatospora aurea</name>
    <dbReference type="NCBI Taxonomy" id="1337874"/>
    <lineage>
        <taxon>Bacteria</taxon>
        <taxon>Bacillati</taxon>
        <taxon>Actinomycetota</taxon>
        <taxon>Actinomycetes</taxon>
        <taxon>Micromonosporales</taxon>
        <taxon>Micromonosporaceae</taxon>
        <taxon>Catellatospora</taxon>
    </lineage>
</organism>
<accession>A0ABW2GSW7</accession>
<reference evidence="2" key="1">
    <citation type="journal article" date="2019" name="Int. J. Syst. Evol. Microbiol.">
        <title>The Global Catalogue of Microorganisms (GCM) 10K type strain sequencing project: providing services to taxonomists for standard genome sequencing and annotation.</title>
        <authorList>
            <consortium name="The Broad Institute Genomics Platform"/>
            <consortium name="The Broad Institute Genome Sequencing Center for Infectious Disease"/>
            <person name="Wu L."/>
            <person name="Ma J."/>
        </authorList>
    </citation>
    <scope>NUCLEOTIDE SEQUENCE [LARGE SCALE GENOMIC DNA]</scope>
    <source>
        <strain evidence="2">CGMCC 1.9106</strain>
    </source>
</reference>
<proteinExistence type="predicted"/>
<comment type="caution">
    <text evidence="1">The sequence shown here is derived from an EMBL/GenBank/DDBJ whole genome shotgun (WGS) entry which is preliminary data.</text>
</comment>
<evidence type="ECO:0000313" key="1">
    <source>
        <dbReference type="EMBL" id="MFC7243012.1"/>
    </source>
</evidence>
<name>A0ABW2GSW7_9ACTN</name>
<evidence type="ECO:0000313" key="2">
    <source>
        <dbReference type="Proteomes" id="UP001596392"/>
    </source>
</evidence>
<sequence>MAERLLAAGRVGAVKAYAYSEIRTALDDLEHGTIGAFMKLEPVLRRMVADRPALRIVQTGITSELLAVAVALDDAALADRIDYAQQALRRRGELARLGRRWLADSDPEATAVLT</sequence>
<dbReference type="Proteomes" id="UP001596392">
    <property type="component" value="Unassembled WGS sequence"/>
</dbReference>
<keyword evidence="2" id="KW-1185">Reference proteome</keyword>
<dbReference type="Gene3D" id="3.40.190.10">
    <property type="entry name" value="Periplasmic binding protein-like II"/>
    <property type="match status" value="2"/>
</dbReference>
<protein>
    <submittedName>
        <fullName evidence="1">Uncharacterized protein</fullName>
    </submittedName>
</protein>
<dbReference type="RefSeq" id="WP_376806455.1">
    <property type="nucleotide sequence ID" value="NZ_JBHTAC010000009.1"/>
</dbReference>